<dbReference type="Pfam" id="PF23475">
    <property type="entry name" value="zf-Tbcl_FmdE"/>
    <property type="match status" value="1"/>
</dbReference>
<sequence>MTAPDTAVTFIGPWSFEDYVEECRKFHSYPAPGLILGGIMVQACKRRIPEGVLFEALAETSSCLPDAVQLLTPCTAGNGWLRVVDLGRYAVTLYNKYTGEGVRASVDPEKLDAWPELKGWLMKLKTKKEQDSDRLREEMRLAGESILAVAEAQVEPAYVGKTSKGAIAVCPLCREAYPRRHGGICRGCQGEAPTRAAGAIARNEAQAKPNLTAVPVEEAVGKTVLHDMTRIEPGESKGAEFVSGQTLTAGDVCRLQAMGRMRVYLMEDNEPGHDWVHEDEAAKAFAHGLSADGSLAAKGPPREGKITLAATQDGLLVVDEEALERFNLVPGVMAASLHGFSRVTEGQAVAATRAIPLYLPREDFRKACALLDAAPPLRVVAVKPPRAGLLITGTEVFTGAIKDRFEPILREKIAGYGGSVVKTVFAPDDAALIRDGARALLDAGADLVITTAGLSVDPDDVTRQGLMDAGAEDMLYGMPVIPGAMSLVGRIGPARLLGVPACALYFKTTALDLLLPRLLSGLPITRRDLARMGHGGLCRDCPECAFPHCPFGK</sequence>
<dbReference type="SUPFAM" id="SSF143555">
    <property type="entry name" value="FwdE-like"/>
    <property type="match status" value="1"/>
</dbReference>
<keyword evidence="3" id="KW-1185">Reference proteome</keyword>
<dbReference type="Gene3D" id="3.30.1330.130">
    <property type="match status" value="1"/>
</dbReference>
<dbReference type="STRING" id="1121439.dsat_0685"/>
<reference evidence="2 3" key="1">
    <citation type="journal article" date="2013" name="Genome Announc.">
        <title>Draft genome sequences for three mercury-methylating, sulfate-reducing bacteria.</title>
        <authorList>
            <person name="Brown S.D."/>
            <person name="Hurt R.A.Jr."/>
            <person name="Gilmour C.C."/>
            <person name="Elias D.A."/>
        </authorList>
    </citation>
    <scope>NUCLEOTIDE SEQUENCE [LARGE SCALE GENOMIC DNA]</scope>
    <source>
        <strain evidence="2 3">DSM 16529</strain>
    </source>
</reference>
<accession>S7UJ67</accession>
<dbReference type="InterPro" id="IPR053194">
    <property type="entry name" value="tRNA_methyltr_O"/>
</dbReference>
<dbReference type="Pfam" id="PF02663">
    <property type="entry name" value="FmdE"/>
    <property type="match status" value="1"/>
</dbReference>
<dbReference type="eggNOG" id="COG0303">
    <property type="taxonomic scope" value="Bacteria"/>
</dbReference>
<proteinExistence type="predicted"/>
<dbReference type="PATRIC" id="fig|1121439.3.peg.2043"/>
<dbReference type="eggNOG" id="COG2191">
    <property type="taxonomic scope" value="Bacteria"/>
</dbReference>
<dbReference type="InterPro" id="IPR003814">
    <property type="entry name" value="FmdEsu_dom"/>
</dbReference>
<dbReference type="OrthoDB" id="9767940at2"/>
<dbReference type="InterPro" id="IPR036425">
    <property type="entry name" value="MoaB/Mog-like_dom_sf"/>
</dbReference>
<dbReference type="EMBL" id="ATHI01000027">
    <property type="protein sequence ID" value="EPR32333.1"/>
    <property type="molecule type" value="Genomic_DNA"/>
</dbReference>
<protein>
    <submittedName>
        <fullName evidence="2">Formylmethanofuran dehydrogenase subunit E region</fullName>
    </submittedName>
</protein>
<dbReference type="SUPFAM" id="SSF53218">
    <property type="entry name" value="Molybdenum cofactor biosynthesis proteins"/>
    <property type="match status" value="1"/>
</dbReference>
<dbReference type="Proteomes" id="UP000014975">
    <property type="component" value="Unassembled WGS sequence"/>
</dbReference>
<dbReference type="Gene3D" id="3.30.60.80">
    <property type="match status" value="1"/>
</dbReference>
<comment type="caution">
    <text evidence="2">The sequence shown here is derived from an EMBL/GenBank/DDBJ whole genome shotgun (WGS) entry which is preliminary data.</text>
</comment>
<evidence type="ECO:0000313" key="2">
    <source>
        <dbReference type="EMBL" id="EPR32333.1"/>
    </source>
</evidence>
<feature type="domain" description="MoaB/Mog" evidence="1">
    <location>
        <begin position="388"/>
        <end position="520"/>
    </location>
</feature>
<organism evidence="2 3">
    <name type="scientific">Alkalidesulfovibrio alkalitolerans DSM 16529</name>
    <dbReference type="NCBI Taxonomy" id="1121439"/>
    <lineage>
        <taxon>Bacteria</taxon>
        <taxon>Pseudomonadati</taxon>
        <taxon>Thermodesulfobacteriota</taxon>
        <taxon>Desulfovibrionia</taxon>
        <taxon>Desulfovibrionales</taxon>
        <taxon>Desulfovibrionaceae</taxon>
        <taxon>Alkalidesulfovibrio</taxon>
    </lineage>
</organism>
<dbReference type="InterPro" id="IPR001453">
    <property type="entry name" value="MoaB/Mog_dom"/>
</dbReference>
<dbReference type="PANTHER" id="PTHR39418">
    <property type="entry name" value="DEHYDROGENASE-RELATED"/>
    <property type="match status" value="1"/>
</dbReference>
<dbReference type="PANTHER" id="PTHR39418:SF1">
    <property type="entry name" value="DEHYDROGENASE"/>
    <property type="match status" value="1"/>
</dbReference>
<dbReference type="Gene3D" id="3.40.980.10">
    <property type="entry name" value="MoaB/Mog-like domain"/>
    <property type="match status" value="1"/>
</dbReference>
<gene>
    <name evidence="2" type="ORF">dsat_0685</name>
</gene>
<dbReference type="CDD" id="cd03522">
    <property type="entry name" value="MoeA_like"/>
    <property type="match status" value="1"/>
</dbReference>
<name>S7UJ67_9BACT</name>
<evidence type="ECO:0000313" key="3">
    <source>
        <dbReference type="Proteomes" id="UP000014975"/>
    </source>
</evidence>
<dbReference type="UniPathway" id="UPA00344"/>
<dbReference type="Pfam" id="PF00994">
    <property type="entry name" value="MoCF_biosynth"/>
    <property type="match status" value="1"/>
</dbReference>
<dbReference type="AlphaFoldDB" id="S7UJ67"/>
<dbReference type="InterPro" id="IPR057035">
    <property type="entry name" value="Znf-Tbcl_FmdE"/>
</dbReference>
<dbReference type="RefSeq" id="WP_020887382.1">
    <property type="nucleotide sequence ID" value="NZ_ATHI01000027.1"/>
</dbReference>
<dbReference type="SMART" id="SM00852">
    <property type="entry name" value="MoCF_biosynth"/>
    <property type="match status" value="1"/>
</dbReference>
<evidence type="ECO:0000259" key="1">
    <source>
        <dbReference type="SMART" id="SM00852"/>
    </source>
</evidence>